<name>A0ABQ5DHI5_9ASTR</name>
<keyword evidence="2" id="KW-1185">Reference proteome</keyword>
<gene>
    <name evidence="1" type="ORF">Tco_0938335</name>
</gene>
<reference evidence="1" key="1">
    <citation type="journal article" date="2022" name="Int. J. Mol. Sci.">
        <title>Draft Genome of Tanacetum Coccineum: Genomic Comparison of Closely Related Tanacetum-Family Plants.</title>
        <authorList>
            <person name="Yamashiro T."/>
            <person name="Shiraishi A."/>
            <person name="Nakayama K."/>
            <person name="Satake H."/>
        </authorList>
    </citation>
    <scope>NUCLEOTIDE SEQUENCE</scope>
</reference>
<comment type="caution">
    <text evidence="1">The sequence shown here is derived from an EMBL/GenBank/DDBJ whole genome shotgun (WGS) entry which is preliminary data.</text>
</comment>
<sequence>MSFACGARYGLRVWRSSLTAKSYADLKRVKPMEFEVGDKVMLKVSPWKGVVVRLANRGKFKSQGCGPFKRGPEFTWERGKIIPEEIPHMFSKDGSRQVLRLKP</sequence>
<dbReference type="EMBL" id="BQNB010015306">
    <property type="protein sequence ID" value="GJT38470.1"/>
    <property type="molecule type" value="Genomic_DNA"/>
</dbReference>
<organism evidence="1 2">
    <name type="scientific">Tanacetum coccineum</name>
    <dbReference type="NCBI Taxonomy" id="301880"/>
    <lineage>
        <taxon>Eukaryota</taxon>
        <taxon>Viridiplantae</taxon>
        <taxon>Streptophyta</taxon>
        <taxon>Embryophyta</taxon>
        <taxon>Tracheophyta</taxon>
        <taxon>Spermatophyta</taxon>
        <taxon>Magnoliopsida</taxon>
        <taxon>eudicotyledons</taxon>
        <taxon>Gunneridae</taxon>
        <taxon>Pentapetalae</taxon>
        <taxon>asterids</taxon>
        <taxon>campanulids</taxon>
        <taxon>Asterales</taxon>
        <taxon>Asteraceae</taxon>
        <taxon>Asteroideae</taxon>
        <taxon>Anthemideae</taxon>
        <taxon>Anthemidinae</taxon>
        <taxon>Tanacetum</taxon>
    </lineage>
</organism>
<dbReference type="Proteomes" id="UP001151760">
    <property type="component" value="Unassembled WGS sequence"/>
</dbReference>
<accession>A0ABQ5DHI5</accession>
<protein>
    <recommendedName>
        <fullName evidence="3">Reverse transcriptase domain-containing protein</fullName>
    </recommendedName>
</protein>
<reference evidence="1" key="2">
    <citation type="submission" date="2022-01" db="EMBL/GenBank/DDBJ databases">
        <authorList>
            <person name="Yamashiro T."/>
            <person name="Shiraishi A."/>
            <person name="Satake H."/>
            <person name="Nakayama K."/>
        </authorList>
    </citation>
    <scope>NUCLEOTIDE SEQUENCE</scope>
</reference>
<proteinExistence type="predicted"/>
<evidence type="ECO:0000313" key="2">
    <source>
        <dbReference type="Proteomes" id="UP001151760"/>
    </source>
</evidence>
<evidence type="ECO:0000313" key="1">
    <source>
        <dbReference type="EMBL" id="GJT38470.1"/>
    </source>
</evidence>
<evidence type="ECO:0008006" key="3">
    <source>
        <dbReference type="Google" id="ProtNLM"/>
    </source>
</evidence>